<evidence type="ECO:0000256" key="1">
    <source>
        <dbReference type="SAM" id="MobiDB-lite"/>
    </source>
</evidence>
<dbReference type="AlphaFoldDB" id="A0A5E4Z726"/>
<dbReference type="EMBL" id="CABPSI010000007">
    <property type="protein sequence ID" value="VVE56874.1"/>
    <property type="molecule type" value="Genomic_DNA"/>
</dbReference>
<name>A0A5E4Z726_9BURK</name>
<feature type="region of interest" description="Disordered" evidence="1">
    <location>
        <begin position="73"/>
        <end position="92"/>
    </location>
</feature>
<proteinExistence type="predicted"/>
<keyword evidence="3" id="KW-1185">Reference proteome</keyword>
<evidence type="ECO:0000313" key="2">
    <source>
        <dbReference type="EMBL" id="VVE56874.1"/>
    </source>
</evidence>
<accession>A0A5E4Z726</accession>
<gene>
    <name evidence="2" type="ORF">PIN31115_05115</name>
</gene>
<dbReference type="Proteomes" id="UP000333828">
    <property type="component" value="Unassembled WGS sequence"/>
</dbReference>
<reference evidence="2 3" key="1">
    <citation type="submission" date="2019-08" db="EMBL/GenBank/DDBJ databases">
        <authorList>
            <person name="Peeters C."/>
        </authorList>
    </citation>
    <scope>NUCLEOTIDE SEQUENCE [LARGE SCALE GENOMIC DNA]</scope>
    <source>
        <strain evidence="2 3">LMG 31115</strain>
    </source>
</reference>
<organism evidence="2 3">
    <name type="scientific">Pandoraea iniqua</name>
    <dbReference type="NCBI Taxonomy" id="2508288"/>
    <lineage>
        <taxon>Bacteria</taxon>
        <taxon>Pseudomonadati</taxon>
        <taxon>Pseudomonadota</taxon>
        <taxon>Betaproteobacteria</taxon>
        <taxon>Burkholderiales</taxon>
        <taxon>Burkholderiaceae</taxon>
        <taxon>Pandoraea</taxon>
    </lineage>
</organism>
<protein>
    <submittedName>
        <fullName evidence="2">Uncharacterized protein</fullName>
    </submittedName>
</protein>
<evidence type="ECO:0000313" key="3">
    <source>
        <dbReference type="Proteomes" id="UP000333828"/>
    </source>
</evidence>
<sequence>MEAQVAVFLYSVSKSASENFKYFMSFAVICPDFSRKPVPLIPQHKISNPYSGINKSQNIIFNYLAAPLDWPPTTRKQKRSESHEHCSTGFES</sequence>